<organism evidence="1 2">
    <name type="scientific">Ancylostoma ceylanicum</name>
    <dbReference type="NCBI Taxonomy" id="53326"/>
    <lineage>
        <taxon>Eukaryota</taxon>
        <taxon>Metazoa</taxon>
        <taxon>Ecdysozoa</taxon>
        <taxon>Nematoda</taxon>
        <taxon>Chromadorea</taxon>
        <taxon>Rhabditida</taxon>
        <taxon>Rhabditina</taxon>
        <taxon>Rhabditomorpha</taxon>
        <taxon>Strongyloidea</taxon>
        <taxon>Ancylostomatidae</taxon>
        <taxon>Ancylostomatinae</taxon>
        <taxon>Ancylostoma</taxon>
    </lineage>
</organism>
<evidence type="ECO:0000313" key="2">
    <source>
        <dbReference type="Proteomes" id="UP000024635"/>
    </source>
</evidence>
<evidence type="ECO:0000313" key="1">
    <source>
        <dbReference type="EMBL" id="EYC23071.1"/>
    </source>
</evidence>
<proteinExistence type="predicted"/>
<comment type="caution">
    <text evidence="1">The sequence shown here is derived from an EMBL/GenBank/DDBJ whole genome shotgun (WGS) entry which is preliminary data.</text>
</comment>
<protein>
    <submittedName>
        <fullName evidence="1">Uncharacterized protein</fullName>
    </submittedName>
</protein>
<name>A0A016V752_9BILA</name>
<gene>
    <name evidence="1" type="primary">Acey_s0016.g3110</name>
    <name evidence="1" type="ORF">Y032_0016g3110</name>
</gene>
<sequence>MRTEHILVMRDVRHRRRWLRISLSGVFHLYSLGNADHNDMNDSSPEHRELRFHAPLIRNELRPLVTPSCLTRTAHTALGTNRLCVMGLTPLKWPEYANQSRLARPFSPHDDTHRMLLILYGSTCCSP</sequence>
<keyword evidence="2" id="KW-1185">Reference proteome</keyword>
<dbReference type="Proteomes" id="UP000024635">
    <property type="component" value="Unassembled WGS sequence"/>
</dbReference>
<dbReference type="AlphaFoldDB" id="A0A016V752"/>
<dbReference type="EMBL" id="JARK01001352">
    <property type="protein sequence ID" value="EYC23071.1"/>
    <property type="molecule type" value="Genomic_DNA"/>
</dbReference>
<accession>A0A016V752</accession>
<reference evidence="2" key="1">
    <citation type="journal article" date="2015" name="Nat. Genet.">
        <title>The genome and transcriptome of the zoonotic hookworm Ancylostoma ceylanicum identify infection-specific gene families.</title>
        <authorList>
            <person name="Schwarz E.M."/>
            <person name="Hu Y."/>
            <person name="Antoshechkin I."/>
            <person name="Miller M.M."/>
            <person name="Sternberg P.W."/>
            <person name="Aroian R.V."/>
        </authorList>
    </citation>
    <scope>NUCLEOTIDE SEQUENCE</scope>
    <source>
        <strain evidence="2">HY135</strain>
    </source>
</reference>